<comment type="function">
    <text evidence="9">Catalyzes the NADPH-dependent reduction of glutamyl-tRNA(Glu) to glutamate 1-semialdehyde (GSA).</text>
</comment>
<dbReference type="GO" id="GO:0050661">
    <property type="term" value="F:NADP binding"/>
    <property type="evidence" value="ECO:0007669"/>
    <property type="project" value="InterPro"/>
</dbReference>
<feature type="site" description="Important for activity" evidence="9 13">
    <location>
        <position position="103"/>
    </location>
</feature>
<dbReference type="InterPro" id="IPR000343">
    <property type="entry name" value="4pyrrol_synth_GluRdtase"/>
</dbReference>
<dbReference type="FunFam" id="3.30.460.30:FF:000001">
    <property type="entry name" value="Glutamyl-tRNA reductase"/>
    <property type="match status" value="1"/>
</dbReference>
<dbReference type="Pfam" id="PF00745">
    <property type="entry name" value="GlutR_dimer"/>
    <property type="match status" value="1"/>
</dbReference>
<comment type="pathway">
    <text evidence="1 9 14">Porphyrin-containing compound metabolism; protoporphyrin-IX biosynthesis; 5-aminolevulinate from L-glutamyl-tRNA(Glu): step 1/2.</text>
</comment>
<comment type="caution">
    <text evidence="18">The sequence shown here is derived from an EMBL/GenBank/DDBJ whole genome shotgun (WGS) entry which is preliminary data.</text>
</comment>
<protein>
    <recommendedName>
        <fullName evidence="8 9">Glutamyl-tRNA reductase</fullName>
        <shortName evidence="9">GluTR</shortName>
        <ecNumber evidence="3 9">1.2.1.70</ecNumber>
    </recommendedName>
</protein>
<evidence type="ECO:0000256" key="12">
    <source>
        <dbReference type="PIRSR" id="PIRSR000445-3"/>
    </source>
</evidence>
<evidence type="ECO:0000256" key="5">
    <source>
        <dbReference type="ARBA" id="ARBA00023002"/>
    </source>
</evidence>
<organism evidence="18 19">
    <name type="scientific">Eiseniibacteriota bacterium</name>
    <dbReference type="NCBI Taxonomy" id="2212470"/>
    <lineage>
        <taxon>Bacteria</taxon>
        <taxon>Candidatus Eiseniibacteriota</taxon>
    </lineage>
</organism>
<feature type="domain" description="Tetrapyrrole biosynthesis glutamyl-tRNA reductase dimerisation" evidence="15">
    <location>
        <begin position="330"/>
        <end position="426"/>
    </location>
</feature>
<evidence type="ECO:0000313" key="19">
    <source>
        <dbReference type="Proteomes" id="UP000777784"/>
    </source>
</evidence>
<comment type="subunit">
    <text evidence="9">Homodimer.</text>
</comment>
<evidence type="ECO:0000256" key="8">
    <source>
        <dbReference type="ARBA" id="ARBA00068659"/>
    </source>
</evidence>
<dbReference type="Gene3D" id="3.30.460.30">
    <property type="entry name" value="Glutamyl-tRNA reductase, N-terminal domain"/>
    <property type="match status" value="1"/>
</dbReference>
<evidence type="ECO:0000256" key="3">
    <source>
        <dbReference type="ARBA" id="ARBA00012970"/>
    </source>
</evidence>
<evidence type="ECO:0000256" key="14">
    <source>
        <dbReference type="RuleBase" id="RU000584"/>
    </source>
</evidence>
<dbReference type="InterPro" id="IPR015896">
    <property type="entry name" value="4pyrrol_synth_GluRdtase_dimer"/>
</dbReference>
<evidence type="ECO:0000256" key="4">
    <source>
        <dbReference type="ARBA" id="ARBA00022857"/>
    </source>
</evidence>
<comment type="domain">
    <text evidence="9">Possesses an unusual extended V-shaped dimeric structure with each monomer consisting of three distinct domains arranged along a curved 'spinal' alpha-helix. The N-terminal catalytic domain specifically recognizes the glutamate moiety of the substrate. The second domain is the NADPH-binding domain, and the third C-terminal domain is responsible for dimerization.</text>
</comment>
<feature type="domain" description="Quinate/shikimate 5-dehydrogenase/glutamyl-tRNA reductase" evidence="16">
    <location>
        <begin position="175"/>
        <end position="316"/>
    </location>
</feature>
<evidence type="ECO:0000259" key="16">
    <source>
        <dbReference type="Pfam" id="PF01488"/>
    </source>
</evidence>
<feature type="domain" description="Glutamyl-tRNA reductase N-terminal" evidence="17">
    <location>
        <begin position="11"/>
        <end position="160"/>
    </location>
</feature>
<reference evidence="18" key="1">
    <citation type="submission" date="2021-05" db="EMBL/GenBank/DDBJ databases">
        <title>Energy efficiency and biological interactions define the core microbiome of deep oligotrophic groundwater.</title>
        <authorList>
            <person name="Mehrshad M."/>
            <person name="Lopez-Fernandez M."/>
            <person name="Bell E."/>
            <person name="Bernier-Latmani R."/>
            <person name="Bertilsson S."/>
            <person name="Dopson M."/>
        </authorList>
    </citation>
    <scope>NUCLEOTIDE SEQUENCE</scope>
    <source>
        <strain evidence="18">Modern_marine.mb.64</strain>
    </source>
</reference>
<dbReference type="PIRSF" id="PIRSF000445">
    <property type="entry name" value="4pyrrol_synth_GluRdtase"/>
    <property type="match status" value="1"/>
</dbReference>
<dbReference type="GO" id="GO:0008883">
    <property type="term" value="F:glutamyl-tRNA reductase activity"/>
    <property type="evidence" value="ECO:0007669"/>
    <property type="project" value="UniProtKB-UniRule"/>
</dbReference>
<name>A0A948W6U4_UNCEI</name>
<dbReference type="SUPFAM" id="SSF51735">
    <property type="entry name" value="NAD(P)-binding Rossmann-fold domains"/>
    <property type="match status" value="1"/>
</dbReference>
<feature type="binding site" evidence="9 11">
    <location>
        <begin position="53"/>
        <end position="56"/>
    </location>
    <ligand>
        <name>substrate</name>
    </ligand>
</feature>
<evidence type="ECO:0000259" key="17">
    <source>
        <dbReference type="Pfam" id="PF05201"/>
    </source>
</evidence>
<feature type="binding site" evidence="9 11">
    <location>
        <position position="113"/>
    </location>
    <ligand>
        <name>substrate</name>
    </ligand>
</feature>
<dbReference type="InterPro" id="IPR015895">
    <property type="entry name" value="4pyrrol_synth_GluRdtase_N"/>
</dbReference>
<dbReference type="AlphaFoldDB" id="A0A948W6U4"/>
<dbReference type="InterPro" id="IPR036343">
    <property type="entry name" value="GluRdtase_N_sf"/>
</dbReference>
<dbReference type="InterPro" id="IPR006151">
    <property type="entry name" value="Shikm_DH/Glu-tRNA_Rdtase"/>
</dbReference>
<dbReference type="Proteomes" id="UP000777784">
    <property type="component" value="Unassembled WGS sequence"/>
</dbReference>
<dbReference type="NCBIfam" id="TIGR01035">
    <property type="entry name" value="hemA"/>
    <property type="match status" value="1"/>
</dbReference>
<comment type="miscellaneous">
    <text evidence="9">During catalysis, the active site Cys acts as a nucleophile attacking the alpha-carbonyl group of tRNA-bound glutamate with the formation of a thioester intermediate between enzyme and glutamate, and the concomitant release of tRNA(Glu). The thioester intermediate is finally reduced by direct hydride transfer from NADPH, to form the product GSA.</text>
</comment>
<dbReference type="SUPFAM" id="SSF69075">
    <property type="entry name" value="Glutamyl tRNA-reductase dimerization domain"/>
    <property type="match status" value="1"/>
</dbReference>
<dbReference type="EMBL" id="JAHJDP010000065">
    <property type="protein sequence ID" value="MBU2691495.1"/>
    <property type="molecule type" value="Genomic_DNA"/>
</dbReference>
<evidence type="ECO:0000256" key="9">
    <source>
        <dbReference type="HAMAP-Rule" id="MF_00087"/>
    </source>
</evidence>
<dbReference type="EC" id="1.2.1.70" evidence="3 9"/>
<dbReference type="GO" id="GO:0019353">
    <property type="term" value="P:protoporphyrinogen IX biosynthetic process from glutamate"/>
    <property type="evidence" value="ECO:0007669"/>
    <property type="project" value="TreeGrafter"/>
</dbReference>
<feature type="binding site" evidence="9 11">
    <location>
        <position position="124"/>
    </location>
    <ligand>
        <name>substrate</name>
    </ligand>
</feature>
<sequence length="434" mass="48821">MERESYLQMWGIDHRNAPTEVREKVHIDPGKVKLMLKYLEEQEGFISAIPISTCNRTEIYLEASEGFQTRDALLQALTHAGIDGSLFEKEFASHKSDLEAVRHIYRVTSGLESMMLGESQIGGQVKDAYRLAKEYHKLGPIMMRTFQCAFRACKQVRSQTEISTGAISVAFAAVELARKFFDNLAENRALLVGAGETGSLAARHFLQHGIGWLTVINRSPEKAKALAEELNDGNGGLVRTRPWEELAAALADVDVVLTTTGALEPIILPGMVRSALPHRKGKPLFILDIAVPRDVHDDVAGLRGVYLFGLGDLEEIVQFNLAARRKELPKADKIIEKELETFQEWIKDMGMRPTVTEFRAFLEELREKEVNRVRKKVSEETASAVENSLQTFIKTLMRKPVVRLKSAGSQEERSQDINSLRRLFELDDEEEDSL</sequence>
<dbReference type="FunFam" id="3.40.50.720:FF:000031">
    <property type="entry name" value="Glutamyl-tRNA reductase"/>
    <property type="match status" value="1"/>
</dbReference>
<feature type="binding site" evidence="9 12">
    <location>
        <begin position="193"/>
        <end position="198"/>
    </location>
    <ligand>
        <name>NADP(+)</name>
        <dbReference type="ChEBI" id="CHEBI:58349"/>
    </ligand>
</feature>
<evidence type="ECO:0000256" key="2">
    <source>
        <dbReference type="ARBA" id="ARBA00005916"/>
    </source>
</evidence>
<comment type="similarity">
    <text evidence="2 9 14">Belongs to the glutamyl-tRNA reductase family.</text>
</comment>
<comment type="catalytic activity">
    <reaction evidence="7 9 14">
        <text>(S)-4-amino-5-oxopentanoate + tRNA(Glu) + NADP(+) = L-glutamyl-tRNA(Glu) + NADPH + H(+)</text>
        <dbReference type="Rhea" id="RHEA:12344"/>
        <dbReference type="Rhea" id="RHEA-COMP:9663"/>
        <dbReference type="Rhea" id="RHEA-COMP:9680"/>
        <dbReference type="ChEBI" id="CHEBI:15378"/>
        <dbReference type="ChEBI" id="CHEBI:57501"/>
        <dbReference type="ChEBI" id="CHEBI:57783"/>
        <dbReference type="ChEBI" id="CHEBI:58349"/>
        <dbReference type="ChEBI" id="CHEBI:78442"/>
        <dbReference type="ChEBI" id="CHEBI:78520"/>
        <dbReference type="EC" id="1.2.1.70"/>
    </reaction>
</comment>
<feature type="active site" description="Nucleophile" evidence="9 10">
    <location>
        <position position="54"/>
    </location>
</feature>
<dbReference type="Gene3D" id="3.40.50.720">
    <property type="entry name" value="NAD(P)-binding Rossmann-like Domain"/>
    <property type="match status" value="1"/>
</dbReference>
<dbReference type="PANTHER" id="PTHR43013">
    <property type="entry name" value="GLUTAMYL-TRNA REDUCTASE"/>
    <property type="match status" value="1"/>
</dbReference>
<keyword evidence="5 9" id="KW-0560">Oxidoreductase</keyword>
<evidence type="ECO:0000256" key="10">
    <source>
        <dbReference type="PIRSR" id="PIRSR000445-1"/>
    </source>
</evidence>
<dbReference type="Pfam" id="PF01488">
    <property type="entry name" value="Shikimate_DH"/>
    <property type="match status" value="1"/>
</dbReference>
<keyword evidence="4 9" id="KW-0521">NADP</keyword>
<evidence type="ECO:0000313" key="18">
    <source>
        <dbReference type="EMBL" id="MBU2691495.1"/>
    </source>
</evidence>
<dbReference type="SUPFAM" id="SSF69742">
    <property type="entry name" value="Glutamyl tRNA-reductase catalytic, N-terminal domain"/>
    <property type="match status" value="1"/>
</dbReference>
<dbReference type="PANTHER" id="PTHR43013:SF1">
    <property type="entry name" value="GLUTAMYL-TRNA REDUCTASE"/>
    <property type="match status" value="1"/>
</dbReference>
<dbReference type="InterPro" id="IPR036453">
    <property type="entry name" value="GluRdtase_dimer_dom_sf"/>
</dbReference>
<evidence type="ECO:0000256" key="1">
    <source>
        <dbReference type="ARBA" id="ARBA00005059"/>
    </source>
</evidence>
<feature type="binding site" evidence="9 11">
    <location>
        <begin position="118"/>
        <end position="120"/>
    </location>
    <ligand>
        <name>substrate</name>
    </ligand>
</feature>
<keyword evidence="6 9" id="KW-0627">Porphyrin biosynthesis</keyword>
<dbReference type="InterPro" id="IPR036291">
    <property type="entry name" value="NAD(P)-bd_dom_sf"/>
</dbReference>
<dbReference type="CDD" id="cd05213">
    <property type="entry name" value="NAD_bind_Glutamyl_tRNA_reduct"/>
    <property type="match status" value="1"/>
</dbReference>
<evidence type="ECO:0000256" key="11">
    <source>
        <dbReference type="PIRSR" id="PIRSR000445-2"/>
    </source>
</evidence>
<evidence type="ECO:0000259" key="15">
    <source>
        <dbReference type="Pfam" id="PF00745"/>
    </source>
</evidence>
<evidence type="ECO:0000256" key="13">
    <source>
        <dbReference type="PIRSR" id="PIRSR000445-4"/>
    </source>
</evidence>
<dbReference type="Pfam" id="PF05201">
    <property type="entry name" value="GlutR_N"/>
    <property type="match status" value="1"/>
</dbReference>
<evidence type="ECO:0000256" key="6">
    <source>
        <dbReference type="ARBA" id="ARBA00023244"/>
    </source>
</evidence>
<evidence type="ECO:0000256" key="7">
    <source>
        <dbReference type="ARBA" id="ARBA00047464"/>
    </source>
</evidence>
<dbReference type="HAMAP" id="MF_00087">
    <property type="entry name" value="Glu_tRNA_reductase"/>
    <property type="match status" value="1"/>
</dbReference>
<gene>
    <name evidence="9 18" type="primary">hemA</name>
    <name evidence="18" type="ORF">KJ970_11260</name>
</gene>
<proteinExistence type="inferred from homology"/>
<accession>A0A948W6U4</accession>